<proteinExistence type="predicted"/>
<dbReference type="EMBL" id="JPRL01000001">
    <property type="protein sequence ID" value="KFF06430.1"/>
    <property type="molecule type" value="Genomic_DNA"/>
</dbReference>
<dbReference type="Proteomes" id="UP000028715">
    <property type="component" value="Unassembled WGS sequence"/>
</dbReference>
<dbReference type="STRING" id="362418.IW19_13315"/>
<sequence>MSKLPKLDFLYLDLERTEENYMNRREIYYTIVDWDERHFEDYAETCSFEELVYLMIYIYKDKFPRDKFHSIISLDSANRNLLTCINENKRRINEDIFTYNNFMRKEVTSMNVQFHTEEYSDEEVLEKYCFWESYMQNLFLEFNKEVPIHVIDKALEGKEYTKSDKNDVLLYEVKDSPIASLEVTKNSIKLNINEEKVILYFSIY</sequence>
<dbReference type="AlphaFoldDB" id="A0A085ZPR6"/>
<gene>
    <name evidence="1" type="ORF">IW19_13315</name>
</gene>
<comment type="caution">
    <text evidence="1">The sequence shown here is derived from an EMBL/GenBank/DDBJ whole genome shotgun (WGS) entry which is preliminary data.</text>
</comment>
<dbReference type="RefSeq" id="WP_035684779.1">
    <property type="nucleotide sequence ID" value="NZ_JPRL01000001.1"/>
</dbReference>
<evidence type="ECO:0000313" key="2">
    <source>
        <dbReference type="Proteomes" id="UP000028715"/>
    </source>
</evidence>
<dbReference type="OrthoDB" id="1370745at2"/>
<organism evidence="1 2">
    <name type="scientific">Flavobacterium reichenbachii</name>
    <dbReference type="NCBI Taxonomy" id="362418"/>
    <lineage>
        <taxon>Bacteria</taxon>
        <taxon>Pseudomonadati</taxon>
        <taxon>Bacteroidota</taxon>
        <taxon>Flavobacteriia</taxon>
        <taxon>Flavobacteriales</taxon>
        <taxon>Flavobacteriaceae</taxon>
        <taxon>Flavobacterium</taxon>
    </lineage>
</organism>
<reference evidence="1 2" key="1">
    <citation type="submission" date="2014-07" db="EMBL/GenBank/DDBJ databases">
        <title>Genome of Flavobacterium reichenbachii LMG 25512.</title>
        <authorList>
            <person name="Stropko S.J."/>
            <person name="Pipes S.E."/>
            <person name="Newman J.D."/>
        </authorList>
    </citation>
    <scope>NUCLEOTIDE SEQUENCE [LARGE SCALE GENOMIC DNA]</scope>
    <source>
        <strain evidence="1 2">LMG 25512</strain>
    </source>
</reference>
<protein>
    <submittedName>
        <fullName evidence="1">Uncharacterized protein</fullName>
    </submittedName>
</protein>
<keyword evidence="2" id="KW-1185">Reference proteome</keyword>
<accession>A0A085ZPR6</accession>
<evidence type="ECO:0000313" key="1">
    <source>
        <dbReference type="EMBL" id="KFF06430.1"/>
    </source>
</evidence>
<name>A0A085ZPR6_9FLAO</name>